<dbReference type="EMBL" id="POTY01000049">
    <property type="protein sequence ID" value="PZG19887.1"/>
    <property type="molecule type" value="Genomic_DNA"/>
</dbReference>
<evidence type="ECO:0000259" key="1">
    <source>
        <dbReference type="Pfam" id="PF03435"/>
    </source>
</evidence>
<gene>
    <name evidence="2" type="ORF">C1I95_10570</name>
</gene>
<comment type="caution">
    <text evidence="2">The sequence shown here is derived from an EMBL/GenBank/DDBJ whole genome shotgun (WGS) entry which is preliminary data.</text>
</comment>
<dbReference type="AlphaFoldDB" id="A0A2W2FDX5"/>
<dbReference type="Pfam" id="PF03435">
    <property type="entry name" value="Sacchrp_dh_NADP"/>
    <property type="match status" value="1"/>
</dbReference>
<evidence type="ECO:0000313" key="3">
    <source>
        <dbReference type="Proteomes" id="UP000248924"/>
    </source>
</evidence>
<feature type="domain" description="Saccharopine dehydrogenase NADP binding" evidence="1">
    <location>
        <begin position="4"/>
        <end position="95"/>
    </location>
</feature>
<evidence type="ECO:0000313" key="2">
    <source>
        <dbReference type="EMBL" id="PZG19887.1"/>
    </source>
</evidence>
<dbReference type="PANTHER" id="PTHR43781:SF1">
    <property type="entry name" value="SACCHAROPINE DEHYDROGENASE"/>
    <property type="match status" value="1"/>
</dbReference>
<keyword evidence="3" id="KW-1185">Reference proteome</keyword>
<dbReference type="Gene3D" id="3.40.50.720">
    <property type="entry name" value="NAD(P)-binding Rossmann-like Domain"/>
    <property type="match status" value="1"/>
</dbReference>
<dbReference type="RefSeq" id="WP_111213622.1">
    <property type="nucleotide sequence ID" value="NZ_POTY01000049.1"/>
</dbReference>
<proteinExistence type="predicted"/>
<dbReference type="PANTHER" id="PTHR43781">
    <property type="entry name" value="SACCHAROPINE DEHYDROGENASE"/>
    <property type="match status" value="1"/>
</dbReference>
<dbReference type="InterPro" id="IPR005097">
    <property type="entry name" value="Sacchrp_dh_NADP-bd"/>
</dbReference>
<dbReference type="OrthoDB" id="4414717at2"/>
<dbReference type="Proteomes" id="UP000248924">
    <property type="component" value="Unassembled WGS sequence"/>
</dbReference>
<dbReference type="SUPFAM" id="SSF51735">
    <property type="entry name" value="NAD(P)-binding Rossmann-fold domains"/>
    <property type="match status" value="1"/>
</dbReference>
<organism evidence="2 3">
    <name type="scientific">Micromonospora craterilacus</name>
    <dbReference type="NCBI Taxonomy" id="1655439"/>
    <lineage>
        <taxon>Bacteria</taxon>
        <taxon>Bacillati</taxon>
        <taxon>Actinomycetota</taxon>
        <taxon>Actinomycetes</taxon>
        <taxon>Micromonosporales</taxon>
        <taxon>Micromonosporaceae</taxon>
        <taxon>Micromonospora</taxon>
    </lineage>
</organism>
<sequence>MTAVAVLGASGAVGRAALELLRSWHVGPLRAGARRPPDVAGVEPVAVDARDPADLARFCAGARVVLNCAGPAIDLVDTVARAATVAGADYVDAAGDDALYAAVAAATGDAARVAVVSAGMMPGLSGLLPRLLAAQLPDGERLTGYVGGRDRFTLTAAVDYVAADDSFGWPSAAWRDGRVVPGALSPVTDLAVPFFAEPVTAQPYLSTETARVAAALGLRQVEWYSVFAGQRVLAALRAVPSADDGGHRRAAERLCRAAELDLFGQRPYQSLVVTLDGPGGGRTAVVRGTGASDLTGAVAAVTARAVLAGAVPPGVWHAAEVLDPVATFDELTAAPAVLLAAVVADVPAADCYEEDVI</sequence>
<accession>A0A2W2FDX5</accession>
<dbReference type="InterPro" id="IPR036291">
    <property type="entry name" value="NAD(P)-bd_dom_sf"/>
</dbReference>
<reference evidence="2 3" key="1">
    <citation type="submission" date="2018-01" db="EMBL/GenBank/DDBJ databases">
        <title>Draft genome sequence of Jishengella sp. NA12.</title>
        <authorList>
            <person name="Sahin N."/>
            <person name="Ay H."/>
            <person name="Saygin H."/>
        </authorList>
    </citation>
    <scope>NUCLEOTIDE SEQUENCE [LARGE SCALE GENOMIC DNA]</scope>
    <source>
        <strain evidence="2 3">NA12</strain>
    </source>
</reference>
<name>A0A2W2FDX5_9ACTN</name>
<protein>
    <submittedName>
        <fullName evidence="2">Saccharopine dehydrogenase</fullName>
    </submittedName>
</protein>